<keyword evidence="11" id="KW-0862">Zinc</keyword>
<evidence type="ECO:0000259" key="14">
    <source>
        <dbReference type="PROSITE" id="PS51873"/>
    </source>
</evidence>
<evidence type="ECO:0000256" key="11">
    <source>
        <dbReference type="ARBA" id="ARBA00022833"/>
    </source>
</evidence>
<dbReference type="GO" id="GO:0008270">
    <property type="term" value="F:zinc ion binding"/>
    <property type="evidence" value="ECO:0007669"/>
    <property type="project" value="UniProtKB-KW"/>
</dbReference>
<comment type="caution">
    <text evidence="15">The sequence shown here is derived from an EMBL/GenBank/DDBJ whole genome shotgun (WGS) entry which is preliminary data.</text>
</comment>
<dbReference type="GO" id="GO:0061630">
    <property type="term" value="F:ubiquitin protein ligase activity"/>
    <property type="evidence" value="ECO:0007669"/>
    <property type="project" value="UniProtKB-EC"/>
</dbReference>
<keyword evidence="7" id="KW-0479">Metal-binding</keyword>
<gene>
    <name evidence="15" type="ORF">NE237_030392</name>
</gene>
<evidence type="ECO:0000259" key="13">
    <source>
        <dbReference type="PROSITE" id="PS50089"/>
    </source>
</evidence>
<sequence length="277" mass="31924">MDNANSLETPKKEVFPSFTCEICIEPMILEKKFRNKQRCSHPFCSDCIAKYIEAKVADNTIEVPCPALNCNKLLDPFSCRLVLPARLFEKWFDLLCESSVQRYCKIAYCPFPECSALIVNDCGRNITRSECPNCKKLFCFQCKIPWHAGFGCNETEQKRDKNDILFGNLVEKNKWKRCPGCKYHVERNEGCQNIKCRCGVLFCYNCGKIKNACDCYRSYVIVEGHDHMVSRRAVGADLDTRRRSGWAMVYDWVKSTLHLPALLHEEEKVMCNCSSSK</sequence>
<dbReference type="Pfam" id="PF01485">
    <property type="entry name" value="IBR"/>
    <property type="match status" value="2"/>
</dbReference>
<dbReference type="InterPro" id="IPR002867">
    <property type="entry name" value="IBR_dom"/>
</dbReference>
<evidence type="ECO:0000313" key="16">
    <source>
        <dbReference type="Proteomes" id="UP001141806"/>
    </source>
</evidence>
<evidence type="ECO:0000256" key="1">
    <source>
        <dbReference type="ARBA" id="ARBA00001798"/>
    </source>
</evidence>
<comment type="cofactor">
    <cofactor evidence="2">
        <name>Zn(2+)</name>
        <dbReference type="ChEBI" id="CHEBI:29105"/>
    </cofactor>
</comment>
<dbReference type="Gene3D" id="1.20.120.1750">
    <property type="match status" value="1"/>
</dbReference>
<evidence type="ECO:0000256" key="10">
    <source>
        <dbReference type="ARBA" id="ARBA00022786"/>
    </source>
</evidence>
<dbReference type="Proteomes" id="UP001141806">
    <property type="component" value="Unassembled WGS sequence"/>
</dbReference>
<keyword evidence="6" id="KW-0808">Transferase</keyword>
<evidence type="ECO:0000256" key="12">
    <source>
        <dbReference type="PROSITE-ProRule" id="PRU00175"/>
    </source>
</evidence>
<feature type="domain" description="RING-type" evidence="14">
    <location>
        <begin position="16"/>
        <end position="229"/>
    </location>
</feature>
<name>A0A9Q0GW29_9MAGN</name>
<dbReference type="InterPro" id="IPR018957">
    <property type="entry name" value="Znf_C3HC4_RING-type"/>
</dbReference>
<dbReference type="EC" id="2.3.2.31" evidence="5"/>
<dbReference type="OrthoDB" id="10009520at2759"/>
<dbReference type="PANTHER" id="PTHR11685">
    <property type="entry name" value="RBR FAMILY RING FINGER AND IBR DOMAIN-CONTAINING"/>
    <property type="match status" value="1"/>
</dbReference>
<dbReference type="Pfam" id="PF00097">
    <property type="entry name" value="zf-C3HC4"/>
    <property type="match status" value="1"/>
</dbReference>
<comment type="function">
    <text evidence="3">Might act as an E3 ubiquitin-protein ligase, or as part of E3 complex, which accepts ubiquitin from specific E2 ubiquitin-conjugating enzymes and then transfers it to substrates.</text>
</comment>
<dbReference type="AlphaFoldDB" id="A0A9Q0GW29"/>
<accession>A0A9Q0GW29</accession>
<dbReference type="PROSITE" id="PS51873">
    <property type="entry name" value="TRIAD"/>
    <property type="match status" value="1"/>
</dbReference>
<comment type="catalytic activity">
    <reaction evidence="1">
        <text>[E2 ubiquitin-conjugating enzyme]-S-ubiquitinyl-L-cysteine + [acceptor protein]-L-lysine = [E2 ubiquitin-conjugating enzyme]-L-cysteine + [acceptor protein]-N(6)-ubiquitinyl-L-lysine.</text>
        <dbReference type="EC" id="2.3.2.31"/>
    </reaction>
</comment>
<keyword evidence="8" id="KW-0677">Repeat</keyword>
<dbReference type="SUPFAM" id="SSF57850">
    <property type="entry name" value="RING/U-box"/>
    <property type="match status" value="3"/>
</dbReference>
<dbReference type="GO" id="GO:0016567">
    <property type="term" value="P:protein ubiquitination"/>
    <property type="evidence" value="ECO:0007669"/>
    <property type="project" value="InterPro"/>
</dbReference>
<dbReference type="InterPro" id="IPR031127">
    <property type="entry name" value="E3_UB_ligase_RBR"/>
</dbReference>
<evidence type="ECO:0000256" key="8">
    <source>
        <dbReference type="ARBA" id="ARBA00022737"/>
    </source>
</evidence>
<comment type="similarity">
    <text evidence="4">Belongs to the RBR family. Ariadne subfamily.</text>
</comment>
<dbReference type="InterPro" id="IPR044066">
    <property type="entry name" value="TRIAD_supradom"/>
</dbReference>
<dbReference type="InterPro" id="IPR013083">
    <property type="entry name" value="Znf_RING/FYVE/PHD"/>
</dbReference>
<evidence type="ECO:0000256" key="2">
    <source>
        <dbReference type="ARBA" id="ARBA00001947"/>
    </source>
</evidence>
<reference evidence="15" key="1">
    <citation type="journal article" date="2023" name="Plant J.">
        <title>The genome of the king protea, Protea cynaroides.</title>
        <authorList>
            <person name="Chang J."/>
            <person name="Duong T.A."/>
            <person name="Schoeman C."/>
            <person name="Ma X."/>
            <person name="Roodt D."/>
            <person name="Barker N."/>
            <person name="Li Z."/>
            <person name="Van de Peer Y."/>
            <person name="Mizrachi E."/>
        </authorList>
    </citation>
    <scope>NUCLEOTIDE SEQUENCE</scope>
    <source>
        <tissue evidence="15">Young leaves</tissue>
    </source>
</reference>
<evidence type="ECO:0000256" key="3">
    <source>
        <dbReference type="ARBA" id="ARBA00003976"/>
    </source>
</evidence>
<evidence type="ECO:0000256" key="4">
    <source>
        <dbReference type="ARBA" id="ARBA00005884"/>
    </source>
</evidence>
<keyword evidence="16" id="KW-1185">Reference proteome</keyword>
<evidence type="ECO:0000256" key="7">
    <source>
        <dbReference type="ARBA" id="ARBA00022723"/>
    </source>
</evidence>
<dbReference type="PROSITE" id="PS50089">
    <property type="entry name" value="ZF_RING_2"/>
    <property type="match status" value="1"/>
</dbReference>
<dbReference type="EMBL" id="JAMYWD010000012">
    <property type="protein sequence ID" value="KAJ4953560.1"/>
    <property type="molecule type" value="Genomic_DNA"/>
</dbReference>
<dbReference type="InterPro" id="IPR001841">
    <property type="entry name" value="Znf_RING"/>
</dbReference>
<evidence type="ECO:0000256" key="5">
    <source>
        <dbReference type="ARBA" id="ARBA00012251"/>
    </source>
</evidence>
<feature type="domain" description="RING-type" evidence="13">
    <location>
        <begin position="20"/>
        <end position="69"/>
    </location>
</feature>
<keyword evidence="10" id="KW-0833">Ubl conjugation pathway</keyword>
<proteinExistence type="inferred from homology"/>
<dbReference type="InterPro" id="IPR017907">
    <property type="entry name" value="Znf_RING_CS"/>
</dbReference>
<evidence type="ECO:0000256" key="6">
    <source>
        <dbReference type="ARBA" id="ARBA00022679"/>
    </source>
</evidence>
<organism evidence="15 16">
    <name type="scientific">Protea cynaroides</name>
    <dbReference type="NCBI Taxonomy" id="273540"/>
    <lineage>
        <taxon>Eukaryota</taxon>
        <taxon>Viridiplantae</taxon>
        <taxon>Streptophyta</taxon>
        <taxon>Embryophyta</taxon>
        <taxon>Tracheophyta</taxon>
        <taxon>Spermatophyta</taxon>
        <taxon>Magnoliopsida</taxon>
        <taxon>Proteales</taxon>
        <taxon>Proteaceae</taxon>
        <taxon>Protea</taxon>
    </lineage>
</organism>
<dbReference type="Gene3D" id="3.30.40.10">
    <property type="entry name" value="Zinc/RING finger domain, C3HC4 (zinc finger)"/>
    <property type="match status" value="1"/>
</dbReference>
<keyword evidence="9 12" id="KW-0863">Zinc-finger</keyword>
<dbReference type="FunFam" id="3.30.40.10:FF:000230">
    <property type="entry name" value="RBR-type E3 ubiquitin transferase"/>
    <property type="match status" value="1"/>
</dbReference>
<evidence type="ECO:0000313" key="15">
    <source>
        <dbReference type="EMBL" id="KAJ4953560.1"/>
    </source>
</evidence>
<dbReference type="CDD" id="cd22584">
    <property type="entry name" value="Rcat_RBR_unk"/>
    <property type="match status" value="1"/>
</dbReference>
<protein>
    <recommendedName>
        <fullName evidence="5">RBR-type E3 ubiquitin transferase</fullName>
        <ecNumber evidence="5">2.3.2.31</ecNumber>
    </recommendedName>
</protein>
<evidence type="ECO:0000256" key="9">
    <source>
        <dbReference type="ARBA" id="ARBA00022771"/>
    </source>
</evidence>
<dbReference type="SMART" id="SM00647">
    <property type="entry name" value="IBR"/>
    <property type="match status" value="2"/>
</dbReference>
<dbReference type="PROSITE" id="PS00518">
    <property type="entry name" value="ZF_RING_1"/>
    <property type="match status" value="1"/>
</dbReference>